<organism evidence="1">
    <name type="scientific">marine sediment metagenome</name>
    <dbReference type="NCBI Taxonomy" id="412755"/>
    <lineage>
        <taxon>unclassified sequences</taxon>
        <taxon>metagenomes</taxon>
        <taxon>ecological metagenomes</taxon>
    </lineage>
</organism>
<dbReference type="EMBL" id="LAZR01011867">
    <property type="protein sequence ID" value="KKM56507.1"/>
    <property type="molecule type" value="Genomic_DNA"/>
</dbReference>
<dbReference type="AlphaFoldDB" id="A0A0F9JB46"/>
<accession>A0A0F9JB46</accession>
<gene>
    <name evidence="1" type="ORF">LCGC14_1551530</name>
</gene>
<proteinExistence type="predicted"/>
<comment type="caution">
    <text evidence="1">The sequence shown here is derived from an EMBL/GenBank/DDBJ whole genome shotgun (WGS) entry which is preliminary data.</text>
</comment>
<name>A0A0F9JB46_9ZZZZ</name>
<protein>
    <submittedName>
        <fullName evidence="1">Uncharacterized protein</fullName>
    </submittedName>
</protein>
<evidence type="ECO:0000313" key="1">
    <source>
        <dbReference type="EMBL" id="KKM56507.1"/>
    </source>
</evidence>
<reference evidence="1" key="1">
    <citation type="journal article" date="2015" name="Nature">
        <title>Complex archaea that bridge the gap between prokaryotes and eukaryotes.</title>
        <authorList>
            <person name="Spang A."/>
            <person name="Saw J.H."/>
            <person name="Jorgensen S.L."/>
            <person name="Zaremba-Niedzwiedzka K."/>
            <person name="Martijn J."/>
            <person name="Lind A.E."/>
            <person name="van Eijk R."/>
            <person name="Schleper C."/>
            <person name="Guy L."/>
            <person name="Ettema T.J."/>
        </authorList>
    </citation>
    <scope>NUCLEOTIDE SEQUENCE</scope>
</reference>
<sequence>MLPVRLEEEPLTCQRCGAEAELGLCPFCGRLLCVACYDADQEAGPCRSPPHELRNQQIRELRQTGTSPQVIAERYGLSRRRILGILA</sequence>